<evidence type="ECO:0000313" key="1">
    <source>
        <dbReference type="EMBL" id="PZP43922.1"/>
    </source>
</evidence>
<proteinExistence type="predicted"/>
<reference evidence="1 2" key="1">
    <citation type="submission" date="2017-11" db="EMBL/GenBank/DDBJ databases">
        <title>Infants hospitalized years apart are colonized by the same room-sourced microbial strains.</title>
        <authorList>
            <person name="Brooks B."/>
            <person name="Olm M.R."/>
            <person name="Firek B.A."/>
            <person name="Baker R."/>
            <person name="Thomas B.C."/>
            <person name="Morowitz M.J."/>
            <person name="Banfield J.F."/>
        </authorList>
    </citation>
    <scope>NUCLEOTIDE SEQUENCE [LARGE SCALE GENOMIC DNA]</scope>
    <source>
        <strain evidence="1">S2_009_000_R2_76</strain>
    </source>
</reference>
<evidence type="ECO:0000313" key="2">
    <source>
        <dbReference type="Proteomes" id="UP000249645"/>
    </source>
</evidence>
<name>A0A2W5GKU7_9SPHI</name>
<dbReference type="AlphaFoldDB" id="A0A2W5GKU7"/>
<organism evidence="1 2">
    <name type="scientific">Pseudopedobacter saltans</name>
    <dbReference type="NCBI Taxonomy" id="151895"/>
    <lineage>
        <taxon>Bacteria</taxon>
        <taxon>Pseudomonadati</taxon>
        <taxon>Bacteroidota</taxon>
        <taxon>Sphingobacteriia</taxon>
        <taxon>Sphingobacteriales</taxon>
        <taxon>Sphingobacteriaceae</taxon>
        <taxon>Pseudopedobacter</taxon>
    </lineage>
</organism>
<accession>A0A2W5GKU7</accession>
<dbReference type="Proteomes" id="UP000249645">
    <property type="component" value="Unassembled WGS sequence"/>
</dbReference>
<gene>
    <name evidence="1" type="ORF">DI598_15160</name>
</gene>
<sequence>MKLKLLIFTLFISAIIIRFFCGIYVHDEFAETNFFIKYKPTWKWKFYSPRGMSDLKFEEMSAEQKTEQKYWEEFIVGRQPL</sequence>
<dbReference type="EMBL" id="QFOI01000344">
    <property type="protein sequence ID" value="PZP43922.1"/>
    <property type="molecule type" value="Genomic_DNA"/>
</dbReference>
<comment type="caution">
    <text evidence="1">The sequence shown here is derived from an EMBL/GenBank/DDBJ whole genome shotgun (WGS) entry which is preliminary data.</text>
</comment>
<protein>
    <submittedName>
        <fullName evidence="1">Uncharacterized protein</fullName>
    </submittedName>
</protein>